<reference evidence="2 3" key="1">
    <citation type="submission" date="2015-08" db="EMBL/GenBank/DDBJ databases">
        <title>Emmonsia species relationships and genome sequence.</title>
        <authorList>
            <person name="Cuomo C.A."/>
            <person name="Schwartz I.S."/>
            <person name="Kenyon C."/>
            <person name="De Hoog G.S."/>
            <person name="Govender N.P."/>
            <person name="Botha A."/>
            <person name="Moreno L."/>
            <person name="De Vries M."/>
            <person name="Munoz J.F."/>
            <person name="Stielow J.B."/>
        </authorList>
    </citation>
    <scope>NUCLEOTIDE SEQUENCE [LARGE SCALE GENOMIC DNA]</scope>
    <source>
        <strain evidence="2 3">EI222</strain>
    </source>
</reference>
<dbReference type="EMBL" id="LGTZ01000149">
    <property type="protein sequence ID" value="OJD27009.1"/>
    <property type="molecule type" value="Genomic_DNA"/>
</dbReference>
<organism evidence="2 3">
    <name type="scientific">Blastomyces percursus</name>
    <dbReference type="NCBI Taxonomy" id="1658174"/>
    <lineage>
        <taxon>Eukaryota</taxon>
        <taxon>Fungi</taxon>
        <taxon>Dikarya</taxon>
        <taxon>Ascomycota</taxon>
        <taxon>Pezizomycotina</taxon>
        <taxon>Eurotiomycetes</taxon>
        <taxon>Eurotiomycetidae</taxon>
        <taxon>Onygenales</taxon>
        <taxon>Ajellomycetaceae</taxon>
        <taxon>Blastomyces</taxon>
    </lineage>
</organism>
<proteinExistence type="predicted"/>
<evidence type="ECO:0000256" key="1">
    <source>
        <dbReference type="SAM" id="MobiDB-lite"/>
    </source>
</evidence>
<protein>
    <submittedName>
        <fullName evidence="2">Uncharacterized protein</fullName>
    </submittedName>
</protein>
<comment type="caution">
    <text evidence="2">The sequence shown here is derived from an EMBL/GenBank/DDBJ whole genome shotgun (WGS) entry which is preliminary data.</text>
</comment>
<feature type="compositionally biased region" description="Basic residues" evidence="1">
    <location>
        <begin position="1"/>
        <end position="10"/>
    </location>
</feature>
<sequence length="74" mass="8043">MAIAHHRSRLRTREATKTTETTAERNLALQLTIGFALGRGAQSTIAGSDDGAYSTDYRTPYVQYSPPSTFSSSC</sequence>
<accession>A0A1J9QES2</accession>
<keyword evidence="3" id="KW-1185">Reference proteome</keyword>
<evidence type="ECO:0000313" key="2">
    <source>
        <dbReference type="EMBL" id="OJD27009.1"/>
    </source>
</evidence>
<feature type="region of interest" description="Disordered" evidence="1">
    <location>
        <begin position="1"/>
        <end position="23"/>
    </location>
</feature>
<gene>
    <name evidence="2" type="ORF">ACJ73_01606</name>
</gene>
<evidence type="ECO:0000313" key="3">
    <source>
        <dbReference type="Proteomes" id="UP000242791"/>
    </source>
</evidence>
<dbReference type="Proteomes" id="UP000242791">
    <property type="component" value="Unassembled WGS sequence"/>
</dbReference>
<dbReference type="VEuPathDB" id="FungiDB:ACJ73_01606"/>
<name>A0A1J9QES2_9EURO</name>
<dbReference type="AlphaFoldDB" id="A0A1J9QES2"/>